<dbReference type="PROSITE" id="PS50217">
    <property type="entry name" value="BZIP"/>
    <property type="match status" value="1"/>
</dbReference>
<dbReference type="OMA" id="IERWVQV"/>
<dbReference type="GO" id="GO:0036500">
    <property type="term" value="P:ATF6-mediated unfolded protein response"/>
    <property type="evidence" value="ECO:0007669"/>
    <property type="project" value="EnsemblMetazoa"/>
</dbReference>
<sequence>MDFNDTVIEPDIEKLLQNPDFPIHFDELELDSLLYGDNVSQESSPSSSFAFSDQSAGFRSRDGGSLGDSSSDSSPPLSCTNFTENDQEMWDFGFQNPGPFDNLEQNLIHTPMQEEKVFEGYADDFSGALHYVEEEQVERFQKPAQNSRVISLEPKTQPTIRRVVSRPPIHKVYRIRDASVIQQLQQHQRQPSYRVVQPVNAQPRRLSSIPPRQPPMRQVFADMPTLEMPVQPESGPLIRLESDEARYVPIAPTRDIKTEPQAFTSEQTRKIRNRIYAQASRIRKKEAEEHMKMTIQDLLAENEVLRAENAALKQQLRYYEPDPPIREYSNQMGRTLKQKKMIAAGTVLMMFGLFAVISPFNVENHIRMNAPVLAIANKSSIVARHGRVLGLDISPPAVIKPHYPEHDYSNSTQHDCEMFKLNATETLRVNKDIERWVQVHSFDNVPVKHSGGLLNKEAMRKFNEAQKKKMSAVFGPETPVVQKKTEQAALRFRERTWRQLDRLKTPENIPIVHEKVQRIGQDIDKIASIVRQKGDTLYIMTLQDYVLLPSLKKGANSIPKLSLLLPMVPMNGTLLDQYTLLRVDCEVTGTGQLTLSNKQLSYLMP</sequence>
<dbReference type="STRING" id="31234.E3MRM9"/>
<protein>
    <submittedName>
        <fullName evidence="1">Uncharacterized protein</fullName>
    </submittedName>
</protein>
<keyword evidence="2" id="KW-1185">Reference proteome</keyword>
<evidence type="ECO:0000313" key="2">
    <source>
        <dbReference type="Proteomes" id="UP000216624"/>
    </source>
</evidence>
<evidence type="ECO:0000313" key="1">
    <source>
        <dbReference type="EMBL" id="OZG07032.1"/>
    </source>
</evidence>
<dbReference type="InterPro" id="IPR046347">
    <property type="entry name" value="bZIP_sf"/>
</dbReference>
<name>A0A261B9L9_CAERE</name>
<dbReference type="GO" id="GO:0000978">
    <property type="term" value="F:RNA polymerase II cis-regulatory region sequence-specific DNA binding"/>
    <property type="evidence" value="ECO:0007669"/>
    <property type="project" value="TreeGrafter"/>
</dbReference>
<dbReference type="InterPro" id="IPR004827">
    <property type="entry name" value="bZIP"/>
</dbReference>
<gene>
    <name evidence="1" type="ORF">FL82_02015</name>
</gene>
<reference evidence="1" key="1">
    <citation type="submission" date="2017-08" db="EMBL/GenBank/DDBJ databases">
        <authorList>
            <person name="de Groot N.N."/>
        </authorList>
    </citation>
    <scope>NUCLEOTIDE SEQUENCE [LARGE SCALE GENOMIC DNA]</scope>
    <source>
        <strain evidence="1">PX439</strain>
    </source>
</reference>
<dbReference type="CDD" id="cd14686">
    <property type="entry name" value="bZIP"/>
    <property type="match status" value="1"/>
</dbReference>
<dbReference type="CTD" id="9799125"/>
<organism evidence="1 2">
    <name type="scientific">Caenorhabditis remanei</name>
    <name type="common">Caenorhabditis vulgaris</name>
    <dbReference type="NCBI Taxonomy" id="31234"/>
    <lineage>
        <taxon>Eukaryota</taxon>
        <taxon>Metazoa</taxon>
        <taxon>Ecdysozoa</taxon>
        <taxon>Nematoda</taxon>
        <taxon>Chromadorea</taxon>
        <taxon>Rhabditida</taxon>
        <taxon>Rhabditina</taxon>
        <taxon>Rhabditomorpha</taxon>
        <taxon>Rhabditoidea</taxon>
        <taxon>Rhabditidae</taxon>
        <taxon>Peloderinae</taxon>
        <taxon>Caenorhabditis</taxon>
    </lineage>
</organism>
<dbReference type="SUPFAM" id="SSF57959">
    <property type="entry name" value="Leucine zipper domain"/>
    <property type="match status" value="1"/>
</dbReference>
<dbReference type="GO" id="GO:0016020">
    <property type="term" value="C:membrane"/>
    <property type="evidence" value="ECO:0007669"/>
    <property type="project" value="UniProtKB-SubCell"/>
</dbReference>
<dbReference type="Proteomes" id="UP000216624">
    <property type="component" value="Unassembled WGS sequence"/>
</dbReference>
<feature type="non-terminal residue" evidence="1">
    <location>
        <position position="1"/>
    </location>
</feature>
<dbReference type="SMART" id="SM00338">
    <property type="entry name" value="BRLZ"/>
    <property type="match status" value="1"/>
</dbReference>
<dbReference type="InterPro" id="IPR051882">
    <property type="entry name" value="ATF_bZIP_TF"/>
</dbReference>
<dbReference type="GO" id="GO:0005634">
    <property type="term" value="C:nucleus"/>
    <property type="evidence" value="ECO:0007669"/>
    <property type="project" value="TreeGrafter"/>
</dbReference>
<dbReference type="PANTHER" id="PTHR46164">
    <property type="entry name" value="ATF6, ISOFORM C"/>
    <property type="match status" value="1"/>
</dbReference>
<dbReference type="OrthoDB" id="644067at2759"/>
<dbReference type="GO" id="GO:0045944">
    <property type="term" value="P:positive regulation of transcription by RNA polymerase II"/>
    <property type="evidence" value="ECO:0007669"/>
    <property type="project" value="EnsemblMetazoa"/>
</dbReference>
<dbReference type="Gene3D" id="1.20.5.170">
    <property type="match status" value="1"/>
</dbReference>
<comment type="caution">
    <text evidence="1">The sequence shown here is derived from an EMBL/GenBank/DDBJ whole genome shotgun (WGS) entry which is preliminary data.</text>
</comment>
<accession>A0A261B9L9</accession>
<dbReference type="KEGG" id="crq:GCK72_024980"/>
<dbReference type="EMBL" id="NMWX01000001">
    <property type="protein sequence ID" value="OZG07032.1"/>
    <property type="molecule type" value="Genomic_DNA"/>
</dbReference>
<dbReference type="HOGENOM" id="CLU_451479_0_0_1"/>
<proteinExistence type="predicted"/>
<dbReference type="PANTHER" id="PTHR46164:SF3">
    <property type="entry name" value="ATF6, ISOFORM C"/>
    <property type="match status" value="1"/>
</dbReference>
<dbReference type="GO" id="GO:0000981">
    <property type="term" value="F:DNA-binding transcription factor activity, RNA polymerase II-specific"/>
    <property type="evidence" value="ECO:0007669"/>
    <property type="project" value="TreeGrafter"/>
</dbReference>
<dbReference type="eggNOG" id="KOG4343">
    <property type="taxonomic scope" value="Eukaryota"/>
</dbReference>
<dbReference type="Pfam" id="PF07716">
    <property type="entry name" value="bZIP_2"/>
    <property type="match status" value="1"/>
</dbReference>